<evidence type="ECO:0000256" key="3">
    <source>
        <dbReference type="SAM" id="MobiDB-lite"/>
    </source>
</evidence>
<sequence length="224" mass="24014">MASPASMANMTNILIDAQKLQDRLDHGERTVLIDVRWVLGDPQGYQHYLDGHLPGAIFANLETELAGHGDPQDGRHPLPAEESFQETVRRWGINAGDFVVVYDDSGNMAAARLWWLLRHAGMESVAMLDGGLGAWAAASYPVETGPSVLTAPGNAEINFGQMPVISIKDAGEWSSHGVLLDARAAQRYRGEVEPIDPKAGHIPGALSAPTAGNLTSSKQFLPAN</sequence>
<dbReference type="KEGG" id="rsa:RSal33209_1406"/>
<reference evidence="6" key="1">
    <citation type="journal article" date="2008" name="J. Bacteriol.">
        <title>Genome sequence of the fish pathogen Renibacterium salmoninarum suggests reductive evolution away from an environmental Arthrobacter ancestor.</title>
        <authorList>
            <person name="Wiens G.D."/>
            <person name="Rockey D.D."/>
            <person name="Wu Z."/>
            <person name="Chang J."/>
            <person name="Levy R."/>
            <person name="Crane S."/>
            <person name="Chen D.S."/>
            <person name="Capri G.R."/>
            <person name="Burnett J.R."/>
            <person name="Sudheesh P.S."/>
            <person name="Schipma M.J."/>
            <person name="Burd H."/>
            <person name="Bhattacharyya A."/>
            <person name="Rhodes L.D."/>
            <person name="Kaul R."/>
            <person name="Strom M.S."/>
        </authorList>
    </citation>
    <scope>NUCLEOTIDE SEQUENCE [LARGE SCALE GENOMIC DNA]</scope>
    <source>
        <strain evidence="6">ATCC 33209 / DSM 20767 / JCM 11484 / NBRC 15589 / NCIMB 2235</strain>
    </source>
</reference>
<dbReference type="PANTHER" id="PTHR11364:SF27">
    <property type="entry name" value="SULFURTRANSFERASE"/>
    <property type="match status" value="1"/>
</dbReference>
<protein>
    <submittedName>
        <fullName evidence="5">Thiosulfate sulfurtransferase</fullName>
        <ecNumber evidence="5">2.8.1.1</ecNumber>
    </submittedName>
</protein>
<dbReference type="SMART" id="SM00450">
    <property type="entry name" value="RHOD"/>
    <property type="match status" value="1"/>
</dbReference>
<dbReference type="EC" id="2.8.1.1" evidence="5"/>
<dbReference type="InterPro" id="IPR036873">
    <property type="entry name" value="Rhodanese-like_dom_sf"/>
</dbReference>
<dbReference type="GO" id="GO:0004792">
    <property type="term" value="F:thiosulfate-cyanide sulfurtransferase activity"/>
    <property type="evidence" value="ECO:0007669"/>
    <property type="project" value="UniProtKB-EC"/>
</dbReference>
<organism evidence="5 6">
    <name type="scientific">Renibacterium salmoninarum (strain ATCC 33209 / DSM 20767 / JCM 11484 / NBRC 15589 / NCIMB 2235)</name>
    <dbReference type="NCBI Taxonomy" id="288705"/>
    <lineage>
        <taxon>Bacteria</taxon>
        <taxon>Bacillati</taxon>
        <taxon>Actinomycetota</taxon>
        <taxon>Actinomycetes</taxon>
        <taxon>Micrococcales</taxon>
        <taxon>Micrococcaceae</taxon>
        <taxon>Renibacterium</taxon>
    </lineage>
</organism>
<evidence type="ECO:0000259" key="4">
    <source>
        <dbReference type="PROSITE" id="PS50206"/>
    </source>
</evidence>
<dbReference type="Proteomes" id="UP000002007">
    <property type="component" value="Chromosome"/>
</dbReference>
<evidence type="ECO:0000256" key="2">
    <source>
        <dbReference type="ARBA" id="ARBA00022737"/>
    </source>
</evidence>
<name>A9WPZ7_RENSM</name>
<proteinExistence type="predicted"/>
<evidence type="ECO:0000313" key="6">
    <source>
        <dbReference type="Proteomes" id="UP000002007"/>
    </source>
</evidence>
<dbReference type="PROSITE" id="PS50206">
    <property type="entry name" value="RHODANESE_3"/>
    <property type="match status" value="2"/>
</dbReference>
<accession>A9WPZ7</accession>
<dbReference type="STRING" id="288705.RSal33209_1406"/>
<dbReference type="InterPro" id="IPR001763">
    <property type="entry name" value="Rhodanese-like_dom"/>
</dbReference>
<dbReference type="PANTHER" id="PTHR11364">
    <property type="entry name" value="THIOSULFATE SULFERTANSFERASE"/>
    <property type="match status" value="1"/>
</dbReference>
<dbReference type="eggNOG" id="COG2897">
    <property type="taxonomic scope" value="Bacteria"/>
</dbReference>
<dbReference type="InterPro" id="IPR045078">
    <property type="entry name" value="TST/MPST-like"/>
</dbReference>
<feature type="compositionally biased region" description="Polar residues" evidence="3">
    <location>
        <begin position="210"/>
        <end position="224"/>
    </location>
</feature>
<feature type="region of interest" description="Disordered" evidence="3">
    <location>
        <begin position="194"/>
        <end position="224"/>
    </location>
</feature>
<dbReference type="SUPFAM" id="SSF52821">
    <property type="entry name" value="Rhodanese/Cell cycle control phosphatase"/>
    <property type="match status" value="2"/>
</dbReference>
<dbReference type="Gene3D" id="3.40.250.10">
    <property type="entry name" value="Rhodanese-like domain"/>
    <property type="match status" value="2"/>
</dbReference>
<dbReference type="EMBL" id="CP000910">
    <property type="protein sequence ID" value="ABY23143.1"/>
    <property type="molecule type" value="Genomic_DNA"/>
</dbReference>
<dbReference type="Pfam" id="PF00581">
    <property type="entry name" value="Rhodanese"/>
    <property type="match status" value="1"/>
</dbReference>
<gene>
    <name evidence="5" type="ordered locus">RSal33209_1406</name>
</gene>
<evidence type="ECO:0000256" key="1">
    <source>
        <dbReference type="ARBA" id="ARBA00022679"/>
    </source>
</evidence>
<dbReference type="HOGENOM" id="CLU_031618_0_1_11"/>
<evidence type="ECO:0000313" key="5">
    <source>
        <dbReference type="EMBL" id="ABY23143.1"/>
    </source>
</evidence>
<keyword evidence="2" id="KW-0677">Repeat</keyword>
<feature type="domain" description="Rhodanese" evidence="4">
    <location>
        <begin position="178"/>
        <end position="209"/>
    </location>
</feature>
<feature type="domain" description="Rhodanese" evidence="4">
    <location>
        <begin position="26"/>
        <end position="144"/>
    </location>
</feature>
<keyword evidence="6" id="KW-1185">Reference proteome</keyword>
<keyword evidence="1 5" id="KW-0808">Transferase</keyword>
<dbReference type="AlphaFoldDB" id="A9WPZ7"/>
<dbReference type="CDD" id="cd01448">
    <property type="entry name" value="TST_Repeat_1"/>
    <property type="match status" value="1"/>
</dbReference>